<dbReference type="RefSeq" id="WP_209661157.1">
    <property type="nucleotide sequence ID" value="NZ_JAGGLI010000021.1"/>
</dbReference>
<evidence type="ECO:0000313" key="5">
    <source>
        <dbReference type="Proteomes" id="UP001314903"/>
    </source>
</evidence>
<protein>
    <recommendedName>
        <fullName evidence="3">Cell division topological specificity factor</fullName>
    </recommendedName>
</protein>
<evidence type="ECO:0000313" key="4">
    <source>
        <dbReference type="EMBL" id="MBP2028101.1"/>
    </source>
</evidence>
<dbReference type="Pfam" id="PF03776">
    <property type="entry name" value="MinE"/>
    <property type="match status" value="1"/>
</dbReference>
<comment type="caution">
    <text evidence="4">The sequence shown here is derived from an EMBL/GenBank/DDBJ whole genome shotgun (WGS) entry which is preliminary data.</text>
</comment>
<comment type="similarity">
    <text evidence="1 3">Belongs to the MinE family.</text>
</comment>
<gene>
    <name evidence="3" type="primary">minE</name>
    <name evidence="4" type="ORF">J2Z35_001900</name>
</gene>
<keyword evidence="3 4" id="KW-0132">Cell division</keyword>
<dbReference type="HAMAP" id="MF_00262">
    <property type="entry name" value="MinE"/>
    <property type="match status" value="1"/>
</dbReference>
<keyword evidence="3" id="KW-0131">Cell cycle</keyword>
<dbReference type="Gene3D" id="3.30.1070.10">
    <property type="entry name" value="Cell division topological specificity factor MinE"/>
    <property type="match status" value="1"/>
</dbReference>
<dbReference type="NCBIfam" id="TIGR01215">
    <property type="entry name" value="minE"/>
    <property type="match status" value="1"/>
</dbReference>
<name>A0ABS4KLK5_9FIRM</name>
<keyword evidence="5" id="KW-1185">Reference proteome</keyword>
<dbReference type="Proteomes" id="UP001314903">
    <property type="component" value="Unassembled WGS sequence"/>
</dbReference>
<accession>A0ABS4KLK5</accession>
<dbReference type="SUPFAM" id="SSF55229">
    <property type="entry name" value="Cell division protein MinE topological specificity domain"/>
    <property type="match status" value="1"/>
</dbReference>
<evidence type="ECO:0000256" key="1">
    <source>
        <dbReference type="ARBA" id="ARBA00008168"/>
    </source>
</evidence>
<organism evidence="4 5">
    <name type="scientific">Acetoanaerobium pronyense</name>
    <dbReference type="NCBI Taxonomy" id="1482736"/>
    <lineage>
        <taxon>Bacteria</taxon>
        <taxon>Bacillati</taxon>
        <taxon>Bacillota</taxon>
        <taxon>Clostridia</taxon>
        <taxon>Peptostreptococcales</taxon>
        <taxon>Filifactoraceae</taxon>
        <taxon>Acetoanaerobium</taxon>
    </lineage>
</organism>
<dbReference type="NCBIfam" id="NF001422">
    <property type="entry name" value="PRK00296.1"/>
    <property type="match status" value="1"/>
</dbReference>
<dbReference type="GO" id="GO:0051301">
    <property type="term" value="P:cell division"/>
    <property type="evidence" value="ECO:0007669"/>
    <property type="project" value="UniProtKB-KW"/>
</dbReference>
<dbReference type="InterPro" id="IPR005527">
    <property type="entry name" value="MinE"/>
</dbReference>
<dbReference type="InterPro" id="IPR036707">
    <property type="entry name" value="MinE_sf"/>
</dbReference>
<proteinExistence type="inferred from homology"/>
<evidence type="ECO:0000256" key="3">
    <source>
        <dbReference type="HAMAP-Rule" id="MF_00262"/>
    </source>
</evidence>
<sequence length="90" mass="10311">MLDIFKFFSNDKKASKNVAKERLKLVLIHDKGNYSPSVLESLRVDILKVIDNYMEVDEENIDVKMIKTKSQDGGEFVPALVANIPIKRMK</sequence>
<evidence type="ECO:0000256" key="2">
    <source>
        <dbReference type="ARBA" id="ARBA00025265"/>
    </source>
</evidence>
<comment type="function">
    <text evidence="2 3">Prevents the cell division inhibition by proteins MinC and MinD at internal division sites while permitting inhibition at polar sites. This ensures cell division at the proper site by restricting the formation of a division septum at the midpoint of the long axis of the cell.</text>
</comment>
<reference evidence="4 5" key="1">
    <citation type="submission" date="2021-03" db="EMBL/GenBank/DDBJ databases">
        <title>Genomic Encyclopedia of Type Strains, Phase IV (KMG-IV): sequencing the most valuable type-strain genomes for metagenomic binning, comparative biology and taxonomic classification.</title>
        <authorList>
            <person name="Goeker M."/>
        </authorList>
    </citation>
    <scope>NUCLEOTIDE SEQUENCE [LARGE SCALE GENOMIC DNA]</scope>
    <source>
        <strain evidence="4 5">DSM 27512</strain>
    </source>
</reference>
<dbReference type="EMBL" id="JAGGLI010000021">
    <property type="protein sequence ID" value="MBP2028101.1"/>
    <property type="molecule type" value="Genomic_DNA"/>
</dbReference>